<feature type="transmembrane region" description="Helical" evidence="6">
    <location>
        <begin position="79"/>
        <end position="100"/>
    </location>
</feature>
<feature type="transmembrane region" description="Helical" evidence="6">
    <location>
        <begin position="269"/>
        <end position="286"/>
    </location>
</feature>
<keyword evidence="3 6" id="KW-0812">Transmembrane</keyword>
<dbReference type="KEGG" id="mcad:Pan265_17480"/>
<keyword evidence="4 6" id="KW-1133">Transmembrane helix</keyword>
<evidence type="ECO:0000256" key="1">
    <source>
        <dbReference type="ARBA" id="ARBA00004651"/>
    </source>
</evidence>
<keyword evidence="8" id="KW-1185">Reference proteome</keyword>
<keyword evidence="2" id="KW-1003">Cell membrane</keyword>
<evidence type="ECO:0000313" key="8">
    <source>
        <dbReference type="Proteomes" id="UP000320386"/>
    </source>
</evidence>
<evidence type="ECO:0000256" key="5">
    <source>
        <dbReference type="ARBA" id="ARBA00023136"/>
    </source>
</evidence>
<comment type="subcellular location">
    <subcellularLocation>
        <location evidence="1">Cell membrane</location>
        <topology evidence="1">Multi-pass membrane protein</topology>
    </subcellularLocation>
</comment>
<evidence type="ECO:0000256" key="4">
    <source>
        <dbReference type="ARBA" id="ARBA00022989"/>
    </source>
</evidence>
<gene>
    <name evidence="7" type="ORF">Pan265_17480</name>
</gene>
<evidence type="ECO:0000313" key="7">
    <source>
        <dbReference type="EMBL" id="QDU71889.1"/>
    </source>
</evidence>
<dbReference type="Proteomes" id="UP000320386">
    <property type="component" value="Chromosome"/>
</dbReference>
<dbReference type="GO" id="GO:0005886">
    <property type="term" value="C:plasma membrane"/>
    <property type="evidence" value="ECO:0007669"/>
    <property type="project" value="UniProtKB-SubCell"/>
</dbReference>
<organism evidence="7 8">
    <name type="scientific">Mucisphaera calidilacus</name>
    <dbReference type="NCBI Taxonomy" id="2527982"/>
    <lineage>
        <taxon>Bacteria</taxon>
        <taxon>Pseudomonadati</taxon>
        <taxon>Planctomycetota</taxon>
        <taxon>Phycisphaerae</taxon>
        <taxon>Phycisphaerales</taxon>
        <taxon>Phycisphaeraceae</taxon>
        <taxon>Mucisphaera</taxon>
    </lineage>
</organism>
<name>A0A518BY28_9BACT</name>
<dbReference type="Pfam" id="PF03706">
    <property type="entry name" value="LPG_synthase_TM"/>
    <property type="match status" value="1"/>
</dbReference>
<feature type="transmembrane region" description="Helical" evidence="6">
    <location>
        <begin position="204"/>
        <end position="223"/>
    </location>
</feature>
<proteinExistence type="predicted"/>
<evidence type="ECO:0000256" key="6">
    <source>
        <dbReference type="SAM" id="Phobius"/>
    </source>
</evidence>
<dbReference type="AlphaFoldDB" id="A0A518BY28"/>
<dbReference type="InterPro" id="IPR022791">
    <property type="entry name" value="L-PG_synthase/AglD"/>
</dbReference>
<feature type="transmembrane region" description="Helical" evidence="6">
    <location>
        <begin position="44"/>
        <end position="67"/>
    </location>
</feature>
<accession>A0A518BY28</accession>
<feature type="transmembrane region" description="Helical" evidence="6">
    <location>
        <begin position="171"/>
        <end position="192"/>
    </location>
</feature>
<evidence type="ECO:0000256" key="2">
    <source>
        <dbReference type="ARBA" id="ARBA00022475"/>
    </source>
</evidence>
<feature type="transmembrane region" description="Helical" evidence="6">
    <location>
        <begin position="12"/>
        <end position="32"/>
    </location>
</feature>
<dbReference type="RefSeq" id="WP_145446083.1">
    <property type="nucleotide sequence ID" value="NZ_CP036280.1"/>
</dbReference>
<feature type="transmembrane region" description="Helical" evidence="6">
    <location>
        <begin position="120"/>
        <end position="139"/>
    </location>
</feature>
<keyword evidence="5 6" id="KW-0472">Membrane</keyword>
<reference evidence="7 8" key="1">
    <citation type="submission" date="2019-02" db="EMBL/GenBank/DDBJ databases">
        <title>Deep-cultivation of Planctomycetes and their phenomic and genomic characterization uncovers novel biology.</title>
        <authorList>
            <person name="Wiegand S."/>
            <person name="Jogler M."/>
            <person name="Boedeker C."/>
            <person name="Pinto D."/>
            <person name="Vollmers J."/>
            <person name="Rivas-Marin E."/>
            <person name="Kohn T."/>
            <person name="Peeters S.H."/>
            <person name="Heuer A."/>
            <person name="Rast P."/>
            <person name="Oberbeckmann S."/>
            <person name="Bunk B."/>
            <person name="Jeske O."/>
            <person name="Meyerdierks A."/>
            <person name="Storesund J.E."/>
            <person name="Kallscheuer N."/>
            <person name="Luecker S."/>
            <person name="Lage O.M."/>
            <person name="Pohl T."/>
            <person name="Merkel B.J."/>
            <person name="Hornburger P."/>
            <person name="Mueller R.-W."/>
            <person name="Bruemmer F."/>
            <person name="Labrenz M."/>
            <person name="Spormann A.M."/>
            <person name="Op den Camp H."/>
            <person name="Overmann J."/>
            <person name="Amann R."/>
            <person name="Jetten M.S.M."/>
            <person name="Mascher T."/>
            <person name="Medema M.H."/>
            <person name="Devos D.P."/>
            <person name="Kaster A.-K."/>
            <person name="Ovreas L."/>
            <person name="Rohde M."/>
            <person name="Galperin M.Y."/>
            <person name="Jogler C."/>
        </authorList>
    </citation>
    <scope>NUCLEOTIDE SEQUENCE [LARGE SCALE GENOMIC DNA]</scope>
    <source>
        <strain evidence="7 8">Pan265</strain>
    </source>
</reference>
<evidence type="ECO:0000256" key="3">
    <source>
        <dbReference type="ARBA" id="ARBA00022692"/>
    </source>
</evidence>
<sequence>MAGITTVLRHGAVWLITLGLMAWVVVLAWPTLSDAMASAELLSWWWLAGVVLVGMNLVLAGALWYLLHLPLSADRPITFRGMTCLLVGSALMNMVPGPRWGLLGRSIYLKKVHGITIRDSTLALGWVLAVSALIFPLACLPLVSGLWVGFGVWAVMVVVLAWPVASIMRRWFATVTGGGVLVVFAVRSVDVVAQAARLMVAGQLLGFDISLGAALAMGVIGLLTRLASLTPNGLGLTEVALAASAMWLGEIEPEQMASVSLVDRAIETAVVMISGGVCLLLLRAAWSEGVAVSDSADRDST</sequence>
<protein>
    <submittedName>
        <fullName evidence="7">Uncharacterized protein</fullName>
    </submittedName>
</protein>
<feature type="transmembrane region" description="Helical" evidence="6">
    <location>
        <begin position="146"/>
        <end position="165"/>
    </location>
</feature>
<dbReference type="EMBL" id="CP036280">
    <property type="protein sequence ID" value="QDU71889.1"/>
    <property type="molecule type" value="Genomic_DNA"/>
</dbReference>